<dbReference type="EMBL" id="JBHSQV010000187">
    <property type="protein sequence ID" value="MFC5989103.1"/>
    <property type="molecule type" value="Genomic_DNA"/>
</dbReference>
<evidence type="ECO:0000313" key="1">
    <source>
        <dbReference type="EMBL" id="MFC5989103.1"/>
    </source>
</evidence>
<evidence type="ECO:0008006" key="3">
    <source>
        <dbReference type="Google" id="ProtNLM"/>
    </source>
</evidence>
<accession>A0ABW1IVG1</accession>
<reference evidence="2" key="1">
    <citation type="journal article" date="2019" name="Int. J. Syst. Evol. Microbiol.">
        <title>The Global Catalogue of Microorganisms (GCM) 10K type strain sequencing project: providing services to taxonomists for standard genome sequencing and annotation.</title>
        <authorList>
            <consortium name="The Broad Institute Genomics Platform"/>
            <consortium name="The Broad Institute Genome Sequencing Center for Infectious Disease"/>
            <person name="Wu L."/>
            <person name="Ma J."/>
        </authorList>
    </citation>
    <scope>NUCLEOTIDE SEQUENCE [LARGE SCALE GENOMIC DNA]</scope>
    <source>
        <strain evidence="2">CCM 8749</strain>
    </source>
</reference>
<proteinExistence type="predicted"/>
<organism evidence="1 2">
    <name type="scientific">Marinicrinis lubricantis</name>
    <dbReference type="NCBI Taxonomy" id="2086470"/>
    <lineage>
        <taxon>Bacteria</taxon>
        <taxon>Bacillati</taxon>
        <taxon>Bacillota</taxon>
        <taxon>Bacilli</taxon>
        <taxon>Bacillales</taxon>
        <taxon>Paenibacillaceae</taxon>
    </lineage>
</organism>
<dbReference type="Proteomes" id="UP001596250">
    <property type="component" value="Unassembled WGS sequence"/>
</dbReference>
<evidence type="ECO:0000313" key="2">
    <source>
        <dbReference type="Proteomes" id="UP001596250"/>
    </source>
</evidence>
<name>A0ABW1IVG1_9BACL</name>
<keyword evidence="2" id="KW-1185">Reference proteome</keyword>
<dbReference type="Gene3D" id="3.40.190.10">
    <property type="entry name" value="Periplasmic binding protein-like II"/>
    <property type="match status" value="1"/>
</dbReference>
<comment type="caution">
    <text evidence="1">The sequence shown here is derived from an EMBL/GenBank/DDBJ whole genome shotgun (WGS) entry which is preliminary data.</text>
</comment>
<protein>
    <recommendedName>
        <fullName evidence="3">Extracellular solute-binding protein</fullName>
    </recommendedName>
</protein>
<dbReference type="SUPFAM" id="SSF53850">
    <property type="entry name" value="Periplasmic binding protein-like II"/>
    <property type="match status" value="1"/>
</dbReference>
<sequence length="180" mass="19935">MAQNENKIADNNTFYGGQAAMLAALVHHSGHEQFERPEFNWDMASIPTYEENPGIGGQAYPEYAGIASFSENKDAAMEIIKYMVSKEFQLEFSKRGFMPVLTDGEVQAAYGTDAFQGKNQTAVFHLPFAPVMIKTPYDNDVERALTGKKNDLALGKMDINTLLRTAKEEADLKISQNSGN</sequence>
<dbReference type="RefSeq" id="WP_379896664.1">
    <property type="nucleotide sequence ID" value="NZ_CBCSCT010000002.1"/>
</dbReference>
<gene>
    <name evidence="1" type="ORF">ACFPXP_22085</name>
</gene>